<dbReference type="Proteomes" id="UP001177023">
    <property type="component" value="Unassembled WGS sequence"/>
</dbReference>
<evidence type="ECO:0000313" key="2">
    <source>
        <dbReference type="EMBL" id="CAJ0563111.1"/>
    </source>
</evidence>
<comment type="caution">
    <text evidence="2">The sequence shown here is derived from an EMBL/GenBank/DDBJ whole genome shotgun (WGS) entry which is preliminary data.</text>
</comment>
<accession>A0AA36C8E6</accession>
<dbReference type="EMBL" id="CATQJA010000681">
    <property type="protein sequence ID" value="CAJ0563111.1"/>
    <property type="molecule type" value="Genomic_DNA"/>
</dbReference>
<name>A0AA36C8E6_9BILA</name>
<feature type="non-terminal residue" evidence="2">
    <location>
        <position position="174"/>
    </location>
</feature>
<reference evidence="2" key="1">
    <citation type="submission" date="2023-06" db="EMBL/GenBank/DDBJ databases">
        <authorList>
            <person name="Delattre M."/>
        </authorList>
    </citation>
    <scope>NUCLEOTIDE SEQUENCE</scope>
    <source>
        <strain evidence="2">AF72</strain>
    </source>
</reference>
<evidence type="ECO:0000313" key="3">
    <source>
        <dbReference type="Proteomes" id="UP001177023"/>
    </source>
</evidence>
<feature type="region of interest" description="Disordered" evidence="1">
    <location>
        <begin position="17"/>
        <end position="41"/>
    </location>
</feature>
<proteinExistence type="predicted"/>
<evidence type="ECO:0000256" key="1">
    <source>
        <dbReference type="SAM" id="MobiDB-lite"/>
    </source>
</evidence>
<organism evidence="2 3">
    <name type="scientific">Mesorhabditis spiculigera</name>
    <dbReference type="NCBI Taxonomy" id="96644"/>
    <lineage>
        <taxon>Eukaryota</taxon>
        <taxon>Metazoa</taxon>
        <taxon>Ecdysozoa</taxon>
        <taxon>Nematoda</taxon>
        <taxon>Chromadorea</taxon>
        <taxon>Rhabditida</taxon>
        <taxon>Rhabditina</taxon>
        <taxon>Rhabditomorpha</taxon>
        <taxon>Rhabditoidea</taxon>
        <taxon>Rhabditidae</taxon>
        <taxon>Mesorhabditinae</taxon>
        <taxon>Mesorhabditis</taxon>
    </lineage>
</organism>
<gene>
    <name evidence="2" type="ORF">MSPICULIGERA_LOCUS2337</name>
</gene>
<sequence>MFITKGGLSAIGRHLKKHLDGDNPEAPSPKRPVSDKASPRQLLQKRPQEIDDKCLNLILSANLSFNIVENHDWKAAAASDPYPELALLDAENRILVQTLTDQMVNVKRTQARLFANFKVKDSSSPPCCCSRTKSTSVQGQARLFTVSQCRSRFQCKDKPSLRDFSKDNSQVRFS</sequence>
<keyword evidence="3" id="KW-1185">Reference proteome</keyword>
<protein>
    <submittedName>
        <fullName evidence="2">Uncharacterized protein</fullName>
    </submittedName>
</protein>
<dbReference type="AlphaFoldDB" id="A0AA36C8E6"/>